<proteinExistence type="predicted"/>
<dbReference type="Proteomes" id="UP000094271">
    <property type="component" value="Unassembled WGS sequence"/>
</dbReference>
<reference evidence="4 5" key="1">
    <citation type="submission" date="2016-08" db="EMBL/GenBank/DDBJ databases">
        <authorList>
            <person name="Seilhamer J.J."/>
        </authorList>
    </citation>
    <scope>NUCLEOTIDE SEQUENCE [LARGE SCALE GENOMIC DNA]</scope>
    <source>
        <strain evidence="4 5">NML150140-1</strain>
    </source>
</reference>
<dbReference type="Pfam" id="PF13739">
    <property type="entry name" value="PdaC"/>
    <property type="match status" value="1"/>
</dbReference>
<accession>A0A1E3UKI8</accession>
<gene>
    <name evidence="4" type="ORF">BEI59_12940</name>
</gene>
<sequence length="324" mass="36279">MVFIRLKPFSLGRIKLNKKQREERNIMKKFMCLTLTAALLLTGCNGKSADGNTGTAVQTESSTVQETSAPAETNQETTEAATEETQTSGEKGSLQAGEYTYHLEKEEKTWSTEKGQLACTVKLEYPVFEGDSDGEKKINDFYEEWVSDMMENYENDPDSIVSYAMQYRTEEENSQTAAEGETEAFTMPPSEEDFTVGGVVSHGNLISVYHESYTYEGGAHGMPGRNNHIFDKETGKELILASLINLSNDELNTMVRDKFLEVVESDTEGGFFEDAAETLNAKNDFIEYYYLTDEGVVFYTTPYEIAPYAAGYTEVTIPYEELGM</sequence>
<feature type="compositionally biased region" description="Low complexity" evidence="1">
    <location>
        <begin position="71"/>
        <end position="87"/>
    </location>
</feature>
<comment type="caution">
    <text evidence="4">The sequence shown here is derived from an EMBL/GenBank/DDBJ whole genome shotgun (WGS) entry which is preliminary data.</text>
</comment>
<dbReference type="EMBL" id="MEHA01000008">
    <property type="protein sequence ID" value="ODR51815.1"/>
    <property type="molecule type" value="Genomic_DNA"/>
</dbReference>
<dbReference type="InterPro" id="IPR037126">
    <property type="entry name" value="PdaC/RsiV-like_sf"/>
</dbReference>
<dbReference type="OrthoDB" id="5637at2"/>
<dbReference type="InterPro" id="IPR025303">
    <property type="entry name" value="PdaC"/>
</dbReference>
<dbReference type="AlphaFoldDB" id="A0A1E3UKI8"/>
<dbReference type="Gene3D" id="3.90.640.20">
    <property type="entry name" value="Heat-shock cognate protein, ATPase"/>
    <property type="match status" value="1"/>
</dbReference>
<dbReference type="InterPro" id="IPR021729">
    <property type="entry name" value="DUF3298"/>
</dbReference>
<name>A0A1E3UKI8_9FIRM</name>
<evidence type="ECO:0000259" key="2">
    <source>
        <dbReference type="Pfam" id="PF11738"/>
    </source>
</evidence>
<feature type="compositionally biased region" description="Polar residues" evidence="1">
    <location>
        <begin position="51"/>
        <end position="70"/>
    </location>
</feature>
<evidence type="ECO:0000259" key="3">
    <source>
        <dbReference type="Pfam" id="PF13739"/>
    </source>
</evidence>
<evidence type="ECO:0000313" key="4">
    <source>
        <dbReference type="EMBL" id="ODR51815.1"/>
    </source>
</evidence>
<feature type="region of interest" description="Disordered" evidence="1">
    <location>
        <begin position="51"/>
        <end position="93"/>
    </location>
</feature>
<protein>
    <recommendedName>
        <fullName evidence="6">DUF3298 domain-containing protein</fullName>
    </recommendedName>
</protein>
<evidence type="ECO:0000256" key="1">
    <source>
        <dbReference type="SAM" id="MobiDB-lite"/>
    </source>
</evidence>
<feature type="domain" description="Deacetylase PdaC" evidence="3">
    <location>
        <begin position="118"/>
        <end position="222"/>
    </location>
</feature>
<evidence type="ECO:0000313" key="5">
    <source>
        <dbReference type="Proteomes" id="UP000094271"/>
    </source>
</evidence>
<organism evidence="4 5">
    <name type="scientific">Eisenbergiella tayi</name>
    <dbReference type="NCBI Taxonomy" id="1432052"/>
    <lineage>
        <taxon>Bacteria</taxon>
        <taxon>Bacillati</taxon>
        <taxon>Bacillota</taxon>
        <taxon>Clostridia</taxon>
        <taxon>Lachnospirales</taxon>
        <taxon>Lachnospiraceae</taxon>
        <taxon>Eisenbergiella</taxon>
    </lineage>
</organism>
<dbReference type="Gene3D" id="3.30.565.40">
    <property type="entry name" value="Fervidobacterium nodosum Rt17-B1 like"/>
    <property type="match status" value="1"/>
</dbReference>
<feature type="domain" description="DUF3298" evidence="2">
    <location>
        <begin position="281"/>
        <end position="320"/>
    </location>
</feature>
<dbReference type="Pfam" id="PF11738">
    <property type="entry name" value="DUF3298"/>
    <property type="match status" value="1"/>
</dbReference>
<evidence type="ECO:0008006" key="6">
    <source>
        <dbReference type="Google" id="ProtNLM"/>
    </source>
</evidence>